<keyword evidence="7" id="KW-0653">Protein transport</keyword>
<dbReference type="Gene3D" id="2.130.10.10">
    <property type="entry name" value="YVTN repeat-like/Quinoprotein amine dehydrogenase"/>
    <property type="match status" value="2"/>
</dbReference>
<sequence length="1620" mass="180675">MHTISLRGRRLRVKKRAKRLTGTGTRIASKAVVRDSVCVLLAPRRDYDRLQLAREAVATTANRLRISIHPSAGTRKQSDVPARHSDRSLILIGRFLHVSSHASYGHTHPYIPSHPLHRGHRQNHHKHHHGHLHPDTPFGAGGRGRPTVKMRLLRSLPFLVALLGIVPDVQAETKVGVKTTAFEHLPLEYFYFEDSPLTRCVIVACKDILSFDSAAGIIYRSGDAGATWDTVLEGKGTGWDVYQHPFDSSKGYILTTGTKHFKTENRGKSWEQWESVNLPSNQQAPLAAMNFHSGKADYVILLTQYCEDEFEVIMGACLQEAYYTKDNFRTPPKKLLTNTHGCAFAHSSKTFNSATDDTVLCIVNGKDPYVSEQRRLYISQSYFSGGLDGGAEPKLDGQSTYQGVTGIAVVQTFLIVAVKSSGTTEMALNAKDWERAEFPSSNGKVEQDAYTILESMPSSLQVDVLTTKASNAVGSLFASNSKGTQFVRILENTNRNSRGLVDWESILNIEGIILANIVANAKDLANSHSGKKVVQSRISFDNGRTWKGLKANGKDLHLHSVSDLSNIGRVFSSPAPGLVMGVGNTGDSLRDYNDGDLYVSEDAGLTWKKAREGAHKYEFGDQGSILVAIDDEGKTNKIAYSLDHGEKWEEIELGMTIRAKLLTTTPDSTSMKFTLVGSGEANKEGKRYYIIQLDFSDIRSRTCKEDKSGKGDFEKWYARVDEKGDPDCLLGHKQFYWRRKKGADCNVNTLYKEQMPEKEVCKCTAEDYECDLNFARKDGDITKECIPVGAKFDDKGKCSKPTDKFKGPSGYRLIPGDNCEKTGGEALDEEIERSCDDIKTPPPSSGKITHKSKSFPGDIYVEQFYIERAETSSGDDETVVIRTRDGAIWMTFNQGNDWEQPSALKGKEIVAIYPNPYIHDRVYFITPSEEVIYTHDRGKTFNTFKAPGPPNSLGVDVINFHPLHKDYMIWTTQKDCPGTECHAVAYYTTDETDGWKTLLGYVRYCRWIANNYMDKKNLDKNMIFCERYANDDTQSGLELVTSDQFFTKETVAFTGIKGFATMEEFINVAVVDDKRNTLKVMASLDGKTFAEAQFPPGFEVPHQHAYTVLESITHAIYLHVTVNDATGKEYGAILKSNSNGTDYVMSLPNVNRDEDGYVDFERMQGLEGVALANVVTNIDQVNTGASKKYKSMITHNDGGQWKPIPPPAKDSQGKRFSCSGGRHTYSSATAVGLMLAVGNVGPELTPMRDGDTFITRDGGLSWTEVHKGTYMWEYGDQGSIIVVVKQNEPTKSVLYTIDEGRNWDEYTFSDQEVNVFDISSVPSDTSRKFIVWAKESGSNQFIGNTLDFSGLTDKKCVLSEDINSPDDDFEIWKPSHPLTEDGCLFGHQAAYARKIPDHKCFIGRRIPQPHKTYDNCTCTRHDYECDYNYEMKIDGTCKLVPGLEPPNHEKACLEDPNLNEWFEVTGYRRIPLTTCNTEGGVNLDKTRAHPCPGKQDWFKKKHGGIGAVGVFFLTVLSFGMAGVLGYVLWQRWPGKLGAIRLGDDRREESPFIKYPVIVLSAIVAVVVAIPAILGAVYRMIASRFQRRPRYTTRGSFARGAYDSVENDEGELLGEDSDDEV</sequence>
<accession>A0AAD6IWK9</accession>
<keyword evidence="4" id="KW-0813">Transport</keyword>
<evidence type="ECO:0000256" key="6">
    <source>
        <dbReference type="ARBA" id="ARBA00022737"/>
    </source>
</evidence>
<feature type="transmembrane region" description="Helical" evidence="18">
    <location>
        <begin position="1554"/>
        <end position="1577"/>
    </location>
</feature>
<comment type="caution">
    <text evidence="20">The sequence shown here is derived from an EMBL/GenBank/DDBJ whole genome shotgun (WGS) entry which is preliminary data.</text>
</comment>
<keyword evidence="8 18" id="KW-1133">Transmembrane helix</keyword>
<dbReference type="EMBL" id="JAQGDS010000010">
    <property type="protein sequence ID" value="KAJ6257712.1"/>
    <property type="molecule type" value="Genomic_DNA"/>
</dbReference>
<evidence type="ECO:0000256" key="13">
    <source>
        <dbReference type="ARBA" id="ARBA00025569"/>
    </source>
</evidence>
<name>A0AAD6IWK9_DREDA</name>
<dbReference type="Gene3D" id="2.120.10.10">
    <property type="match status" value="1"/>
</dbReference>
<feature type="compositionally biased region" description="Basic residues" evidence="17">
    <location>
        <begin position="118"/>
        <end position="131"/>
    </location>
</feature>
<evidence type="ECO:0000256" key="10">
    <source>
        <dbReference type="ARBA" id="ARBA00023136"/>
    </source>
</evidence>
<dbReference type="Pfam" id="PF15901">
    <property type="entry name" value="Sortilin_C"/>
    <property type="match status" value="2"/>
</dbReference>
<keyword evidence="12" id="KW-0325">Glycoprotein</keyword>
<dbReference type="GO" id="GO:0006895">
    <property type="term" value="P:Golgi to endosome transport"/>
    <property type="evidence" value="ECO:0007669"/>
    <property type="project" value="TreeGrafter"/>
</dbReference>
<dbReference type="CDD" id="cd15482">
    <property type="entry name" value="Sialidase_non-viral"/>
    <property type="match status" value="1"/>
</dbReference>
<evidence type="ECO:0000256" key="4">
    <source>
        <dbReference type="ARBA" id="ARBA00022448"/>
    </source>
</evidence>
<comment type="subcellular location">
    <subcellularLocation>
        <location evidence="1">Golgi apparatus</location>
        <location evidence="1">trans-Golgi network membrane</location>
        <topology evidence="1">Multi-pass membrane protein</topology>
    </subcellularLocation>
    <subcellularLocation>
        <location evidence="2">Prevacuolar compartment membrane</location>
        <topology evidence="2">Multi-pass membrane protein</topology>
    </subcellularLocation>
</comment>
<dbReference type="InterPro" id="IPR015943">
    <property type="entry name" value="WD40/YVTN_repeat-like_dom_sf"/>
</dbReference>
<dbReference type="FunFam" id="3.30.60.270:FF:000005">
    <property type="entry name" value="Sortilin"/>
    <property type="match status" value="1"/>
</dbReference>
<dbReference type="InterPro" id="IPR031777">
    <property type="entry name" value="Sortilin_C"/>
</dbReference>
<evidence type="ECO:0000256" key="14">
    <source>
        <dbReference type="ARBA" id="ARBA00031250"/>
    </source>
</evidence>
<keyword evidence="9" id="KW-0333">Golgi apparatus</keyword>
<dbReference type="GO" id="GO:0016020">
    <property type="term" value="C:membrane"/>
    <property type="evidence" value="ECO:0007669"/>
    <property type="project" value="InterPro"/>
</dbReference>
<dbReference type="InterPro" id="IPR031778">
    <property type="entry name" value="Sortilin_N"/>
</dbReference>
<dbReference type="SUPFAM" id="SSF110296">
    <property type="entry name" value="Oligoxyloglucan reducing end-specific cellobiohydrolase"/>
    <property type="match status" value="2"/>
</dbReference>
<reference evidence="20" key="1">
    <citation type="submission" date="2023-01" db="EMBL/GenBank/DDBJ databases">
        <title>The chitinases involved in constricting ring structure development in the nematode-trapping fungus Drechslerella dactyloides.</title>
        <authorList>
            <person name="Wang R."/>
            <person name="Zhang L."/>
            <person name="Tang P."/>
            <person name="Li S."/>
            <person name="Liang L."/>
        </authorList>
    </citation>
    <scope>NUCLEOTIDE SEQUENCE</scope>
    <source>
        <strain evidence="20">YMF1.00031</strain>
    </source>
</reference>
<evidence type="ECO:0000256" key="5">
    <source>
        <dbReference type="ARBA" id="ARBA00022692"/>
    </source>
</evidence>
<dbReference type="Pfam" id="PF15902">
    <property type="entry name" value="Sortilin-Vps10"/>
    <property type="match status" value="2"/>
</dbReference>
<feature type="region of interest" description="Disordered" evidence="17">
    <location>
        <begin position="118"/>
        <end position="141"/>
    </location>
</feature>
<evidence type="ECO:0000256" key="3">
    <source>
        <dbReference type="ARBA" id="ARBA00015369"/>
    </source>
</evidence>
<dbReference type="GO" id="GO:0006896">
    <property type="term" value="P:Golgi to vacuole transport"/>
    <property type="evidence" value="ECO:0007669"/>
    <property type="project" value="TreeGrafter"/>
</dbReference>
<comment type="function">
    <text evidence="13">Functions as a sorting receptor in the Golgi compartment required for the intracellular sorting and delivery of soluble vacuolar proteins, like carboxypeptidase Y (CPY) and proteinase A. Executes multiple rounds of sorting by cycling between the late Golgi and a prevacuolar endosome-like compartment.</text>
</comment>
<proteinExistence type="predicted"/>
<keyword evidence="21" id="KW-1185">Reference proteome</keyword>
<keyword evidence="6" id="KW-0677">Repeat</keyword>
<evidence type="ECO:0000256" key="8">
    <source>
        <dbReference type="ARBA" id="ARBA00022989"/>
    </source>
</evidence>
<dbReference type="PANTHER" id="PTHR12106">
    <property type="entry name" value="SORTILIN RELATED"/>
    <property type="match status" value="1"/>
</dbReference>
<feature type="transmembrane region" description="Helical" evidence="18">
    <location>
        <begin position="1504"/>
        <end position="1529"/>
    </location>
</feature>
<dbReference type="Gene3D" id="3.30.60.270">
    <property type="match status" value="2"/>
</dbReference>
<evidence type="ECO:0000256" key="9">
    <source>
        <dbReference type="ARBA" id="ARBA00023034"/>
    </source>
</evidence>
<dbReference type="SMART" id="SM00602">
    <property type="entry name" value="VPS10"/>
    <property type="match status" value="2"/>
</dbReference>
<evidence type="ECO:0000256" key="11">
    <source>
        <dbReference type="ARBA" id="ARBA00023170"/>
    </source>
</evidence>
<evidence type="ECO:0000313" key="21">
    <source>
        <dbReference type="Proteomes" id="UP001221413"/>
    </source>
</evidence>
<dbReference type="GO" id="GO:0005829">
    <property type="term" value="C:cytosol"/>
    <property type="evidence" value="ECO:0007669"/>
    <property type="project" value="GOC"/>
</dbReference>
<dbReference type="GO" id="GO:0006623">
    <property type="term" value="P:protein targeting to vacuole"/>
    <property type="evidence" value="ECO:0007669"/>
    <property type="project" value="TreeGrafter"/>
</dbReference>
<keyword evidence="5 18" id="KW-0812">Transmembrane</keyword>
<dbReference type="Gene3D" id="2.10.70.80">
    <property type="match status" value="2"/>
</dbReference>
<feature type="domain" description="VPS10" evidence="19">
    <location>
        <begin position="207"/>
        <end position="847"/>
    </location>
</feature>
<dbReference type="InterPro" id="IPR006581">
    <property type="entry name" value="VPS10"/>
</dbReference>
<protein>
    <recommendedName>
        <fullName evidence="3">Vacuolar protein sorting/targeting protein 10</fullName>
    </recommendedName>
    <alternativeName>
        <fullName evidence="15">Carboxypeptidase Y receptor</fullName>
    </alternativeName>
    <alternativeName>
        <fullName evidence="14 16">Sortilin VPS10</fullName>
    </alternativeName>
</protein>
<keyword evidence="10 18" id="KW-0472">Membrane</keyword>
<dbReference type="GO" id="GO:0005794">
    <property type="term" value="C:Golgi apparatus"/>
    <property type="evidence" value="ECO:0007669"/>
    <property type="project" value="UniProtKB-SubCell"/>
</dbReference>
<evidence type="ECO:0000256" key="16">
    <source>
        <dbReference type="ARBA" id="ARBA00031902"/>
    </source>
</evidence>
<evidence type="ECO:0000256" key="1">
    <source>
        <dbReference type="ARBA" id="ARBA00004166"/>
    </source>
</evidence>
<evidence type="ECO:0000256" key="12">
    <source>
        <dbReference type="ARBA" id="ARBA00023180"/>
    </source>
</evidence>
<evidence type="ECO:0000256" key="18">
    <source>
        <dbReference type="SAM" id="Phobius"/>
    </source>
</evidence>
<evidence type="ECO:0000259" key="19">
    <source>
        <dbReference type="SMART" id="SM00602"/>
    </source>
</evidence>
<feature type="domain" description="VPS10" evidence="19">
    <location>
        <begin position="877"/>
        <end position="1496"/>
    </location>
</feature>
<organism evidence="20 21">
    <name type="scientific">Drechslerella dactyloides</name>
    <name type="common">Nematode-trapping fungus</name>
    <name type="synonym">Arthrobotrys dactyloides</name>
    <dbReference type="NCBI Taxonomy" id="74499"/>
    <lineage>
        <taxon>Eukaryota</taxon>
        <taxon>Fungi</taxon>
        <taxon>Dikarya</taxon>
        <taxon>Ascomycota</taxon>
        <taxon>Pezizomycotina</taxon>
        <taxon>Orbiliomycetes</taxon>
        <taxon>Orbiliales</taxon>
        <taxon>Orbiliaceae</taxon>
        <taxon>Drechslerella</taxon>
    </lineage>
</organism>
<evidence type="ECO:0000256" key="17">
    <source>
        <dbReference type="SAM" id="MobiDB-lite"/>
    </source>
</evidence>
<dbReference type="InterPro" id="IPR050310">
    <property type="entry name" value="VPS10-sortilin"/>
</dbReference>
<dbReference type="Proteomes" id="UP001221413">
    <property type="component" value="Unassembled WGS sequence"/>
</dbReference>
<evidence type="ECO:0000256" key="2">
    <source>
        <dbReference type="ARBA" id="ARBA00004488"/>
    </source>
</evidence>
<evidence type="ECO:0000256" key="15">
    <source>
        <dbReference type="ARBA" id="ARBA00031354"/>
    </source>
</evidence>
<evidence type="ECO:0000256" key="7">
    <source>
        <dbReference type="ARBA" id="ARBA00022927"/>
    </source>
</evidence>
<dbReference type="PANTHER" id="PTHR12106:SF27">
    <property type="entry name" value="SORTILIN-RELATED RECEPTOR"/>
    <property type="match status" value="1"/>
</dbReference>
<evidence type="ECO:0000313" key="20">
    <source>
        <dbReference type="EMBL" id="KAJ6257712.1"/>
    </source>
</evidence>
<keyword evidence="11" id="KW-0675">Receptor</keyword>
<gene>
    <name evidence="20" type="ORF">Dda_7500</name>
</gene>